<dbReference type="Proteomes" id="UP000015104">
    <property type="component" value="Unassembled WGS sequence"/>
</dbReference>
<keyword evidence="1" id="KW-1015">Disulfide bond</keyword>
<keyword evidence="2" id="KW-0720">Serine protease</keyword>
<feature type="domain" description="Peptidase S1" evidence="3">
    <location>
        <begin position="20"/>
        <end position="278"/>
    </location>
</feature>
<dbReference type="PROSITE" id="PS00135">
    <property type="entry name" value="TRYPSIN_SER"/>
    <property type="match status" value="1"/>
</dbReference>
<dbReference type="eggNOG" id="KOG3627">
    <property type="taxonomic scope" value="Eukaryota"/>
</dbReference>
<dbReference type="PRINTS" id="PR00722">
    <property type="entry name" value="CHYMOTRYPSIN"/>
</dbReference>
<keyword evidence="2" id="KW-0378">Hydrolase</keyword>
<dbReference type="InterPro" id="IPR043504">
    <property type="entry name" value="Peptidase_S1_PA_chymotrypsin"/>
</dbReference>
<protein>
    <recommendedName>
        <fullName evidence="3">Peptidase S1 domain-containing protein</fullName>
    </recommendedName>
</protein>
<dbReference type="PROSITE" id="PS50240">
    <property type="entry name" value="TRYPSIN_DOM"/>
    <property type="match status" value="1"/>
</dbReference>
<dbReference type="STRING" id="32264.T1JYB4"/>
<dbReference type="InterPro" id="IPR033116">
    <property type="entry name" value="TRYPSIN_SER"/>
</dbReference>
<dbReference type="CDD" id="cd00190">
    <property type="entry name" value="Tryp_SPc"/>
    <property type="match status" value="1"/>
</dbReference>
<evidence type="ECO:0000313" key="5">
    <source>
        <dbReference type="Proteomes" id="UP000015104"/>
    </source>
</evidence>
<name>T1JYB4_TETUR</name>
<dbReference type="AlphaFoldDB" id="T1JYB4"/>
<dbReference type="SMART" id="SM00020">
    <property type="entry name" value="Tryp_SPc"/>
    <property type="match status" value="1"/>
</dbReference>
<proteinExistence type="predicted"/>
<keyword evidence="5" id="KW-1185">Reference proteome</keyword>
<keyword evidence="2" id="KW-0645">Protease</keyword>
<reference evidence="4" key="2">
    <citation type="submission" date="2015-06" db="UniProtKB">
        <authorList>
            <consortium name="EnsemblMetazoa"/>
        </authorList>
    </citation>
    <scope>IDENTIFICATION</scope>
</reference>
<accession>T1JYB4</accession>
<reference evidence="5" key="1">
    <citation type="submission" date="2011-08" db="EMBL/GenBank/DDBJ databases">
        <authorList>
            <person name="Rombauts S."/>
        </authorList>
    </citation>
    <scope>NUCLEOTIDE SEQUENCE</scope>
    <source>
        <strain evidence="5">London</strain>
    </source>
</reference>
<sequence length="285" mass="31961">METSLSDCYESDWNSINTRVYGGTHAKDAEYPWIAHLRFFIGKNTTRYGLCGGSLIDEWHIITAAHCIHDSSKKLRPIESVEVYLGVKDLTALNKPYKVSKYFYPHNYNQETLYNDIAILRLTKPVVFTEKVSPVCLANSMGKPFLTLTVAGYGRLGPNRKPATSLMKVDVEYIDKESCNKMLRDFIIRMNPDIESRAKKFEMPKVHGSHMCAVDTFSGADACSGDSGGPLMYKDHKDGRYYVVGIVSGAMDECGDPRTPGFYTTVAKFRPFIEKVAPGTTFCQV</sequence>
<dbReference type="InterPro" id="IPR009003">
    <property type="entry name" value="Peptidase_S1_PA"/>
</dbReference>
<organism evidence="4 5">
    <name type="scientific">Tetranychus urticae</name>
    <name type="common">Two-spotted spider mite</name>
    <dbReference type="NCBI Taxonomy" id="32264"/>
    <lineage>
        <taxon>Eukaryota</taxon>
        <taxon>Metazoa</taxon>
        <taxon>Ecdysozoa</taxon>
        <taxon>Arthropoda</taxon>
        <taxon>Chelicerata</taxon>
        <taxon>Arachnida</taxon>
        <taxon>Acari</taxon>
        <taxon>Acariformes</taxon>
        <taxon>Trombidiformes</taxon>
        <taxon>Prostigmata</taxon>
        <taxon>Eleutherengona</taxon>
        <taxon>Raphignathae</taxon>
        <taxon>Tetranychoidea</taxon>
        <taxon>Tetranychidae</taxon>
        <taxon>Tetranychus</taxon>
    </lineage>
</organism>
<dbReference type="GO" id="GO:0004252">
    <property type="term" value="F:serine-type endopeptidase activity"/>
    <property type="evidence" value="ECO:0007669"/>
    <property type="project" value="InterPro"/>
</dbReference>
<dbReference type="GO" id="GO:0006508">
    <property type="term" value="P:proteolysis"/>
    <property type="evidence" value="ECO:0007669"/>
    <property type="project" value="UniProtKB-KW"/>
</dbReference>
<dbReference type="InterPro" id="IPR018114">
    <property type="entry name" value="TRYPSIN_HIS"/>
</dbReference>
<dbReference type="PANTHER" id="PTHR24252">
    <property type="entry name" value="ACROSIN-RELATED"/>
    <property type="match status" value="1"/>
</dbReference>
<dbReference type="Pfam" id="PF00089">
    <property type="entry name" value="Trypsin"/>
    <property type="match status" value="1"/>
</dbReference>
<dbReference type="Gene3D" id="2.40.10.10">
    <property type="entry name" value="Trypsin-like serine proteases"/>
    <property type="match status" value="1"/>
</dbReference>
<dbReference type="PROSITE" id="PS00134">
    <property type="entry name" value="TRYPSIN_HIS"/>
    <property type="match status" value="1"/>
</dbReference>
<evidence type="ECO:0000256" key="1">
    <source>
        <dbReference type="ARBA" id="ARBA00023157"/>
    </source>
</evidence>
<evidence type="ECO:0000259" key="3">
    <source>
        <dbReference type="PROSITE" id="PS50240"/>
    </source>
</evidence>
<dbReference type="InterPro" id="IPR001254">
    <property type="entry name" value="Trypsin_dom"/>
</dbReference>
<evidence type="ECO:0000256" key="2">
    <source>
        <dbReference type="RuleBase" id="RU363034"/>
    </source>
</evidence>
<dbReference type="InterPro" id="IPR001314">
    <property type="entry name" value="Peptidase_S1A"/>
</dbReference>
<dbReference type="EMBL" id="CAEY01000828">
    <property type="status" value="NOT_ANNOTATED_CDS"/>
    <property type="molecule type" value="Genomic_DNA"/>
</dbReference>
<dbReference type="FunFam" id="2.40.10.10:FF:000068">
    <property type="entry name" value="transmembrane protease serine 2"/>
    <property type="match status" value="1"/>
</dbReference>
<evidence type="ECO:0000313" key="4">
    <source>
        <dbReference type="EnsemblMetazoa" id="tetur02g15091.1"/>
    </source>
</evidence>
<dbReference type="SUPFAM" id="SSF50494">
    <property type="entry name" value="Trypsin-like serine proteases"/>
    <property type="match status" value="1"/>
</dbReference>
<dbReference type="EnsemblMetazoa" id="tetur02g15091.1">
    <property type="protein sequence ID" value="tetur02g15091.1"/>
    <property type="gene ID" value="tetur02g15091"/>
</dbReference>
<dbReference type="HOGENOM" id="CLU_006842_0_0_1"/>
<dbReference type="PANTHER" id="PTHR24252:SF7">
    <property type="entry name" value="HYALIN"/>
    <property type="match status" value="1"/>
</dbReference>